<gene>
    <name evidence="3" type="ORF">TCAP_03329</name>
</gene>
<comment type="caution">
    <text evidence="3">The sequence shown here is derived from an EMBL/GenBank/DDBJ whole genome shotgun (WGS) entry which is preliminary data.</text>
</comment>
<dbReference type="OrthoDB" id="3542181at2759"/>
<evidence type="ECO:0000256" key="1">
    <source>
        <dbReference type="SAM" id="MobiDB-lite"/>
    </source>
</evidence>
<keyword evidence="4" id="KW-1185">Reference proteome</keyword>
<dbReference type="EMBL" id="NRSZ01000505">
    <property type="protein sequence ID" value="PNY26759.1"/>
    <property type="molecule type" value="Genomic_DNA"/>
</dbReference>
<sequence>MAGSLDFFFALLLLCALARGAPDADPTPTLPTAREHGLPGFVAHEDGQGDGNGQAGRSQPGPRHTDGGCGGGGDNPPPPYTPIVTPPPDQDALLASQGHSQETYYTCNTVAGSAHCGWHVPLVEVPKADAAAALRLGGPAAAVACLAGLFALGMM</sequence>
<feature type="compositionally biased region" description="Basic and acidic residues" evidence="1">
    <location>
        <begin position="33"/>
        <end position="47"/>
    </location>
</feature>
<name>A0A2K3QGV4_9HYPO</name>
<reference evidence="3 4" key="1">
    <citation type="submission" date="2017-08" db="EMBL/GenBank/DDBJ databases">
        <title>Harnessing the power of phylogenomics to disentangle the directionality and signatures of interkingdom host jumping in the parasitic fungal genus Tolypocladium.</title>
        <authorList>
            <person name="Quandt C.A."/>
            <person name="Patterson W."/>
            <person name="Spatafora J.W."/>
        </authorList>
    </citation>
    <scope>NUCLEOTIDE SEQUENCE [LARGE SCALE GENOMIC DNA]</scope>
    <source>
        <strain evidence="3 4">CBS 113982</strain>
    </source>
</reference>
<feature type="chain" id="PRO_5014459342" evidence="2">
    <location>
        <begin position="21"/>
        <end position="155"/>
    </location>
</feature>
<evidence type="ECO:0000313" key="3">
    <source>
        <dbReference type="EMBL" id="PNY26759.1"/>
    </source>
</evidence>
<accession>A0A2K3QGV4</accession>
<dbReference type="AlphaFoldDB" id="A0A2K3QGV4"/>
<proteinExistence type="predicted"/>
<organism evidence="3 4">
    <name type="scientific">Tolypocladium capitatum</name>
    <dbReference type="NCBI Taxonomy" id="45235"/>
    <lineage>
        <taxon>Eukaryota</taxon>
        <taxon>Fungi</taxon>
        <taxon>Dikarya</taxon>
        <taxon>Ascomycota</taxon>
        <taxon>Pezizomycotina</taxon>
        <taxon>Sordariomycetes</taxon>
        <taxon>Hypocreomycetidae</taxon>
        <taxon>Hypocreales</taxon>
        <taxon>Ophiocordycipitaceae</taxon>
        <taxon>Tolypocladium</taxon>
    </lineage>
</organism>
<keyword evidence="2" id="KW-0732">Signal</keyword>
<dbReference type="Proteomes" id="UP000236621">
    <property type="component" value="Unassembled WGS sequence"/>
</dbReference>
<evidence type="ECO:0000256" key="2">
    <source>
        <dbReference type="SAM" id="SignalP"/>
    </source>
</evidence>
<feature type="signal peptide" evidence="2">
    <location>
        <begin position="1"/>
        <end position="20"/>
    </location>
</feature>
<evidence type="ECO:0000313" key="4">
    <source>
        <dbReference type="Proteomes" id="UP000236621"/>
    </source>
</evidence>
<protein>
    <submittedName>
        <fullName evidence="3">Uncharacterized protein</fullName>
    </submittedName>
</protein>
<feature type="region of interest" description="Disordered" evidence="1">
    <location>
        <begin position="26"/>
        <end position="94"/>
    </location>
</feature>
<feature type="compositionally biased region" description="Pro residues" evidence="1">
    <location>
        <begin position="75"/>
        <end position="89"/>
    </location>
</feature>